<sequence>MLGFGNHLGERTPAGALMEALAGFMGDPYVIAFDYDETISLSPETFRLAMDTFRYGGFEVIVVTARCPSRGEELHWLTDHGFPVYFTDKKAKRPFMEELGIKVAVWVDDNPFNVDNDLAPWTVEQYEAYMEAKKQRAINQRRKANEV</sequence>
<protein>
    <submittedName>
        <fullName evidence="1">Acid phosphatase domain-containing protein</fullName>
    </submittedName>
</protein>
<reference evidence="1" key="1">
    <citation type="journal article" date="2022" name="J. Appl. Microbiol.">
        <title>Bacteriophage-Antibiotic Combinations Against Multidrug-Resistant Pseudomonas aeruginosa.</title>
        <authorList>
            <person name="Holger D."/>
            <person name="Lev K.L."/>
            <person name="Kebriaei R."/>
            <person name="Morrisette T."/>
            <person name="Shah R."/>
            <person name="Alexander J."/>
            <person name="Lehman S.M."/>
            <person name="Rybak M.J."/>
        </authorList>
    </citation>
    <scope>NUCLEOTIDE SEQUENCE</scope>
</reference>
<accession>A0AAE9HI93</accession>
<organism evidence="1 2">
    <name type="scientific">Pseudomonas phage EM</name>
    <dbReference type="NCBI Taxonomy" id="2936914"/>
    <lineage>
        <taxon>Viruses</taxon>
        <taxon>Duplodnaviria</taxon>
        <taxon>Heunggongvirae</taxon>
        <taxon>Uroviricota</taxon>
        <taxon>Caudoviricetes</taxon>
        <taxon>Vandenendeviridae</taxon>
        <taxon>Skurskavirinae</taxon>
        <taxon>Baldwinvirus</taxon>
        <taxon>Baldwinvirus EM</taxon>
    </lineage>
</organism>
<keyword evidence="2" id="KW-1185">Reference proteome</keyword>
<evidence type="ECO:0000313" key="1">
    <source>
        <dbReference type="EMBL" id="UPW35908.1"/>
    </source>
</evidence>
<evidence type="ECO:0000313" key="2">
    <source>
        <dbReference type="Proteomes" id="UP000831536"/>
    </source>
</evidence>
<name>A0AAE9HI93_9CAUD</name>
<gene>
    <name evidence="1" type="ORF">EM_123</name>
</gene>
<dbReference type="EMBL" id="ON169972">
    <property type="protein sequence ID" value="UPW35908.1"/>
    <property type="molecule type" value="Genomic_DNA"/>
</dbReference>
<dbReference type="Proteomes" id="UP000831536">
    <property type="component" value="Segment"/>
</dbReference>
<proteinExistence type="predicted"/>